<proteinExistence type="predicted"/>
<reference evidence="2 3" key="1">
    <citation type="submission" date="2022-01" db="EMBL/GenBank/DDBJ databases">
        <title>Alkalihalobacillus sp. EGI L200015, a novel bacterium isolated from a salt lake sediment.</title>
        <authorList>
            <person name="Gao L."/>
            <person name="Fang B.-Z."/>
            <person name="Li W.-J."/>
        </authorList>
    </citation>
    <scope>NUCLEOTIDE SEQUENCE [LARGE SCALE GENOMIC DNA]</scope>
    <source>
        <strain evidence="2 3">KCTC 12718</strain>
    </source>
</reference>
<feature type="chain" id="PRO_5046230627" evidence="1">
    <location>
        <begin position="24"/>
        <end position="143"/>
    </location>
</feature>
<dbReference type="Pfam" id="PF13027">
    <property type="entry name" value="DUF3888"/>
    <property type="match status" value="1"/>
</dbReference>
<organism evidence="2 3">
    <name type="scientific">Pseudalkalibacillus berkeleyi</name>
    <dbReference type="NCBI Taxonomy" id="1069813"/>
    <lineage>
        <taxon>Bacteria</taxon>
        <taxon>Bacillati</taxon>
        <taxon>Bacillota</taxon>
        <taxon>Bacilli</taxon>
        <taxon>Bacillales</taxon>
        <taxon>Fictibacillaceae</taxon>
        <taxon>Pseudalkalibacillus</taxon>
    </lineage>
</organism>
<evidence type="ECO:0000256" key="1">
    <source>
        <dbReference type="SAM" id="SignalP"/>
    </source>
</evidence>
<accession>A0ABS9H4Y2</accession>
<dbReference type="Proteomes" id="UP001649381">
    <property type="component" value="Unassembled WGS sequence"/>
</dbReference>
<protein>
    <submittedName>
        <fullName evidence="2">DUF3888 domain-containing protein</fullName>
    </submittedName>
</protein>
<keyword evidence="3" id="KW-1185">Reference proteome</keyword>
<dbReference type="RefSeq" id="WP_236337093.1">
    <property type="nucleotide sequence ID" value="NZ_JAKIJS010000001.1"/>
</dbReference>
<comment type="caution">
    <text evidence="2">The sequence shown here is derived from an EMBL/GenBank/DDBJ whole genome shotgun (WGS) entry which is preliminary data.</text>
</comment>
<dbReference type="EMBL" id="JAKIJS010000001">
    <property type="protein sequence ID" value="MCF6138848.1"/>
    <property type="molecule type" value="Genomic_DNA"/>
</dbReference>
<feature type="signal peptide" evidence="1">
    <location>
        <begin position="1"/>
        <end position="23"/>
    </location>
</feature>
<name>A0ABS9H4Y2_9BACL</name>
<gene>
    <name evidence="2" type="ORF">L2716_14010</name>
</gene>
<keyword evidence="1" id="KW-0732">Signal</keyword>
<evidence type="ECO:0000313" key="2">
    <source>
        <dbReference type="EMBL" id="MCF6138848.1"/>
    </source>
</evidence>
<dbReference type="InterPro" id="IPR024984">
    <property type="entry name" value="DUF3888"/>
</dbReference>
<evidence type="ECO:0000313" key="3">
    <source>
        <dbReference type="Proteomes" id="UP001649381"/>
    </source>
</evidence>
<sequence>MKKWFVIVVSVLAFSLNSISVSAEEQHKHDSVGMEQAFDQFMLMQFQNEINRAVKDYYQKDLVRVQYNWFDNKYDVVEIMQSEKGRQLSHSYILKFTVQSYSEDDLLGTDTITFGVESALADGQNLAAVKVERLDFEHNKYFK</sequence>